<keyword evidence="1" id="KW-0812">Transmembrane</keyword>
<keyword evidence="1" id="KW-1133">Transmembrane helix</keyword>
<dbReference type="AlphaFoldDB" id="A0A239PZU8"/>
<keyword evidence="3" id="KW-1185">Reference proteome</keyword>
<proteinExistence type="predicted"/>
<evidence type="ECO:0000313" key="2">
    <source>
        <dbReference type="EMBL" id="SNT75851.1"/>
    </source>
</evidence>
<dbReference type="Proteomes" id="UP000198307">
    <property type="component" value="Unassembled WGS sequence"/>
</dbReference>
<evidence type="ECO:0008006" key="4">
    <source>
        <dbReference type="Google" id="ProtNLM"/>
    </source>
</evidence>
<organism evidence="2 3">
    <name type="scientific">Paracoccus seriniphilus</name>
    <dbReference type="NCBI Taxonomy" id="184748"/>
    <lineage>
        <taxon>Bacteria</taxon>
        <taxon>Pseudomonadati</taxon>
        <taxon>Pseudomonadota</taxon>
        <taxon>Alphaproteobacteria</taxon>
        <taxon>Rhodobacterales</taxon>
        <taxon>Paracoccaceae</taxon>
        <taxon>Paracoccus</taxon>
    </lineage>
</organism>
<dbReference type="EMBL" id="FZQB01000013">
    <property type="protein sequence ID" value="SNT75851.1"/>
    <property type="molecule type" value="Genomic_DNA"/>
</dbReference>
<name>A0A239PZU8_9RHOB</name>
<accession>A0A239PZU8</accession>
<reference evidence="2 3" key="1">
    <citation type="submission" date="2017-07" db="EMBL/GenBank/DDBJ databases">
        <authorList>
            <person name="Sun Z.S."/>
            <person name="Albrecht U."/>
            <person name="Echele G."/>
            <person name="Lee C.C."/>
        </authorList>
    </citation>
    <scope>NUCLEOTIDE SEQUENCE [LARGE SCALE GENOMIC DNA]</scope>
    <source>
        <strain evidence="2 3">DSM 14827</strain>
    </source>
</reference>
<feature type="transmembrane region" description="Helical" evidence="1">
    <location>
        <begin position="50"/>
        <end position="72"/>
    </location>
</feature>
<dbReference type="RefSeq" id="WP_143811470.1">
    <property type="nucleotide sequence ID" value="NZ_CP067132.1"/>
</dbReference>
<evidence type="ECO:0000256" key="1">
    <source>
        <dbReference type="SAM" id="Phobius"/>
    </source>
</evidence>
<keyword evidence="1" id="KW-0472">Membrane</keyword>
<evidence type="ECO:0000313" key="3">
    <source>
        <dbReference type="Proteomes" id="UP000198307"/>
    </source>
</evidence>
<feature type="transmembrane region" description="Helical" evidence="1">
    <location>
        <begin position="84"/>
        <end position="108"/>
    </location>
</feature>
<feature type="transmembrane region" description="Helical" evidence="1">
    <location>
        <begin position="156"/>
        <end position="173"/>
    </location>
</feature>
<protein>
    <recommendedName>
        <fullName evidence="4">Tripartite tricarboxylate transporter TctB family protein</fullName>
    </recommendedName>
</protein>
<feature type="transmembrane region" description="Helical" evidence="1">
    <location>
        <begin position="128"/>
        <end position="149"/>
    </location>
</feature>
<sequence length="186" mass="20368">MGRVKNTHDMALGATGVILSLAILWLWIPADIDTGVIDVWRRVTRIGDAMLPTFSCIAILLASLIIALRGWAGRQADRMPNLDPAFLLLTMMILTIGIALMFVTGPVLVRIFLGADRSYPLLRDEFPWKYTGFVTGGTFLVFSFHALVCHRFSRRAAAIALLATVAIAAIYGLPFDDLLLPPNGDV</sequence>
<feature type="transmembrane region" description="Helical" evidence="1">
    <location>
        <begin position="12"/>
        <end position="30"/>
    </location>
</feature>
<dbReference type="OrthoDB" id="7867876at2"/>
<gene>
    <name evidence="2" type="ORF">SAMN05444959_11367</name>
</gene>